<reference evidence="2 3" key="1">
    <citation type="submission" date="2014-09" db="EMBL/GenBank/DDBJ databases">
        <authorList>
            <person name="Hornung B.V."/>
        </authorList>
    </citation>
    <scope>NUCLEOTIDE SEQUENCE [LARGE SCALE GENOMIC DNA]</scope>
    <source>
        <strain evidence="2 3">FRIFI</strain>
    </source>
</reference>
<organism evidence="2 3">
    <name type="scientific">Romboutsia hominis</name>
    <dbReference type="NCBI Taxonomy" id="1507512"/>
    <lineage>
        <taxon>Bacteria</taxon>
        <taxon>Bacillati</taxon>
        <taxon>Bacillota</taxon>
        <taxon>Clostridia</taxon>
        <taxon>Peptostreptococcales</taxon>
        <taxon>Peptostreptococcaceae</taxon>
        <taxon>Romboutsia</taxon>
    </lineage>
</organism>
<evidence type="ECO:0000313" key="3">
    <source>
        <dbReference type="Proteomes" id="UP000245695"/>
    </source>
</evidence>
<dbReference type="Pfam" id="PF02906">
    <property type="entry name" value="Fe_hyd_lg_C"/>
    <property type="match status" value="1"/>
</dbReference>
<dbReference type="Proteomes" id="UP000245695">
    <property type="component" value="Chromosome 1"/>
</dbReference>
<accession>A0A2P2BMR2</accession>
<evidence type="ECO:0000259" key="1">
    <source>
        <dbReference type="PROSITE" id="PS51379"/>
    </source>
</evidence>
<dbReference type="AlphaFoldDB" id="A0A2P2BMR2"/>
<feature type="domain" description="4Fe-4S ferredoxin-type" evidence="1">
    <location>
        <begin position="117"/>
        <end position="147"/>
    </location>
</feature>
<dbReference type="InterPro" id="IPR017896">
    <property type="entry name" value="4Fe4S_Fe-S-bd"/>
</dbReference>
<evidence type="ECO:0000313" key="2">
    <source>
        <dbReference type="EMBL" id="CEI71697.1"/>
    </source>
</evidence>
<dbReference type="Gene3D" id="3.40.950.10">
    <property type="entry name" value="Fe-only Hydrogenase (Larger Subunit), Chain L, domain 3"/>
    <property type="match status" value="1"/>
</dbReference>
<proteinExistence type="predicted"/>
<name>A0A2P2BMR2_9FIRM</name>
<dbReference type="PANTHER" id="PTHR11615">
    <property type="entry name" value="NITRATE, FORMATE, IRON DEHYDROGENASE"/>
    <property type="match status" value="1"/>
</dbReference>
<gene>
    <name evidence="2" type="ORF">FRIFI_0143</name>
</gene>
<protein>
    <submittedName>
        <fullName evidence="2">Iron only hydrogenase large subunit domain protein</fullName>
    </submittedName>
</protein>
<dbReference type="SUPFAM" id="SSF53920">
    <property type="entry name" value="Fe-only hydrogenase"/>
    <property type="match status" value="1"/>
</dbReference>
<dbReference type="RefSeq" id="WP_166504711.1">
    <property type="nucleotide sequence ID" value="NZ_JAKNTL010000002.1"/>
</dbReference>
<keyword evidence="3" id="KW-1185">Reference proteome</keyword>
<dbReference type="InterPro" id="IPR009016">
    <property type="entry name" value="Fe_hydrogenase"/>
</dbReference>
<sequence>MESINLNTKILDTYKMKLFNELIKAIWSEEFDDIDNIPKKVLDKSVYNEFGEEVILNLMRIVMGLDPIDKIDETIKEMLNKAMCTKEISTPIISVISQVCNHCVNKEDGKECLVKEKHINCNKDNTCNSCGGCIRECSLGAISDKIQFIPILKLLKDKKHPVYATVAPSFVGQLGNDVTPGKLRSALKKVGFKDMIEVALAADILTVKESYDYCNHIKENKEECFITSCCCPIWISLIKSSYPEIVDNISKSVSPMIACARIIKVLNEDAKVVFIGPCVAKKKEAIAEDIKGAVDFVLTFKELEEIFKALDIEADKEVEENRIESSALGRIYAHAGGVSKSIEECVKKINPKANFKAITFQGAKDCKAGLEKVINKDIDVTFVEGMGCIGGCVGGPKRILETEKGKSFVQEYSKETNIKTPFENINVIQFLAKMDMKKIETLRSEDREKLLGLFNRDIRL</sequence>
<dbReference type="KEGG" id="rhom:FRIFI_0143"/>
<dbReference type="EMBL" id="LN650648">
    <property type="protein sequence ID" value="CEI71697.1"/>
    <property type="molecule type" value="Genomic_DNA"/>
</dbReference>
<dbReference type="InterPro" id="IPR050340">
    <property type="entry name" value="Cytosolic_Fe-S_CAF"/>
</dbReference>
<dbReference type="InterPro" id="IPR004108">
    <property type="entry name" value="Fe_hydrogenase_lsu_C"/>
</dbReference>
<dbReference type="PROSITE" id="PS51379">
    <property type="entry name" value="4FE4S_FER_2"/>
    <property type="match status" value="1"/>
</dbReference>